<keyword evidence="4" id="KW-1003">Cell membrane</keyword>
<gene>
    <name evidence="11" type="primary">yajC</name>
    <name evidence="11" type="ORF">C731_2017</name>
</gene>
<dbReference type="STRING" id="1122247.GCA_000379865_00032"/>
<protein>
    <submittedName>
        <fullName evidence="11">Preprotein translocase, YajC subunit</fullName>
    </submittedName>
</protein>
<dbReference type="InterPro" id="IPR003849">
    <property type="entry name" value="Preprotein_translocase_YajC"/>
</dbReference>
<dbReference type="PATRIC" id="fig|1122247.3.peg.1939"/>
<dbReference type="PANTHER" id="PTHR33909:SF1">
    <property type="entry name" value="SEC TRANSLOCON ACCESSORY COMPLEX SUBUNIT YAJC"/>
    <property type="match status" value="1"/>
</dbReference>
<evidence type="ECO:0000256" key="3">
    <source>
        <dbReference type="ARBA" id="ARBA00022448"/>
    </source>
</evidence>
<evidence type="ECO:0000256" key="5">
    <source>
        <dbReference type="ARBA" id="ARBA00022692"/>
    </source>
</evidence>
<evidence type="ECO:0000313" key="12">
    <source>
        <dbReference type="Proteomes" id="UP000006265"/>
    </source>
</evidence>
<keyword evidence="9" id="KW-0472">Membrane</keyword>
<keyword evidence="3" id="KW-0813">Transport</keyword>
<comment type="subcellular location">
    <subcellularLocation>
        <location evidence="1">Cell membrane</location>
        <topology evidence="1">Single-pass membrane protein</topology>
    </subcellularLocation>
</comment>
<comment type="caution">
    <text evidence="11">The sequence shown here is derived from an EMBL/GenBank/DDBJ whole genome shotgun (WGS) entry which is preliminary data.</text>
</comment>
<dbReference type="Proteomes" id="UP000006265">
    <property type="component" value="Unassembled WGS sequence"/>
</dbReference>
<feature type="region of interest" description="Disordered" evidence="10">
    <location>
        <begin position="73"/>
        <end position="101"/>
    </location>
</feature>
<dbReference type="eggNOG" id="COG1862">
    <property type="taxonomic scope" value="Bacteria"/>
</dbReference>
<keyword evidence="8" id="KW-0811">Translocation</keyword>
<evidence type="ECO:0000256" key="9">
    <source>
        <dbReference type="ARBA" id="ARBA00023136"/>
    </source>
</evidence>
<evidence type="ECO:0000256" key="1">
    <source>
        <dbReference type="ARBA" id="ARBA00004162"/>
    </source>
</evidence>
<sequence>MAFLMFLSSRRQRKAIQAIIDLQNSLRVGDRVHTKSGLEGTITRIDDDNVDLEIAPGVITTWMKGAIFDKIESDDDTDAIDETDETGVEATEVSDSPKSDG</sequence>
<proteinExistence type="inferred from homology"/>
<organism evidence="11 12">
    <name type="scientific">Mycolicibacterium hassiacum (strain DSM 44199 / CIP 105218 / JCM 12690 / 3849)</name>
    <name type="common">Mycobacterium hassiacum</name>
    <dbReference type="NCBI Taxonomy" id="1122247"/>
    <lineage>
        <taxon>Bacteria</taxon>
        <taxon>Bacillati</taxon>
        <taxon>Actinomycetota</taxon>
        <taxon>Actinomycetes</taxon>
        <taxon>Mycobacteriales</taxon>
        <taxon>Mycobacteriaceae</taxon>
        <taxon>Mycolicibacterium</taxon>
    </lineage>
</organism>
<evidence type="ECO:0000313" key="11">
    <source>
        <dbReference type="EMBL" id="EKF23997.1"/>
    </source>
</evidence>
<reference evidence="11 12" key="1">
    <citation type="journal article" date="2012" name="J. Bacteriol.">
        <title>Genome sequence of Mycobacterium hassiacum DSM 44199, a rare source of heat-stable mycobacterial proteins.</title>
        <authorList>
            <person name="Tiago I."/>
            <person name="Maranha A."/>
            <person name="Mendes V."/>
            <person name="Alarico S."/>
            <person name="Moynihan P.J."/>
            <person name="Clarke A.J."/>
            <person name="Macedo-Ribeiro S."/>
            <person name="Pereira P.J."/>
            <person name="Empadinhas N."/>
        </authorList>
    </citation>
    <scope>NUCLEOTIDE SEQUENCE [LARGE SCALE GENOMIC DNA]</scope>
    <source>
        <strain evidence="12">DSM 44199 / CIP 105218 / JCM 12690 / 3849</strain>
    </source>
</reference>
<keyword evidence="7" id="KW-1133">Transmembrane helix</keyword>
<comment type="similarity">
    <text evidence="2">Belongs to the YajC family.</text>
</comment>
<keyword evidence="6" id="KW-0653">Protein transport</keyword>
<keyword evidence="5" id="KW-0812">Transmembrane</keyword>
<evidence type="ECO:0000256" key="4">
    <source>
        <dbReference type="ARBA" id="ARBA00022475"/>
    </source>
</evidence>
<evidence type="ECO:0000256" key="8">
    <source>
        <dbReference type="ARBA" id="ARBA00023010"/>
    </source>
</evidence>
<evidence type="ECO:0000256" key="2">
    <source>
        <dbReference type="ARBA" id="ARBA00006742"/>
    </source>
</evidence>
<evidence type="ECO:0000256" key="7">
    <source>
        <dbReference type="ARBA" id="ARBA00022989"/>
    </source>
</evidence>
<dbReference type="NCBIfam" id="TIGR00739">
    <property type="entry name" value="yajC"/>
    <property type="match status" value="1"/>
</dbReference>
<dbReference type="GO" id="GO:0015031">
    <property type="term" value="P:protein transport"/>
    <property type="evidence" value="ECO:0007669"/>
    <property type="project" value="UniProtKB-KW"/>
</dbReference>
<dbReference type="PANTHER" id="PTHR33909">
    <property type="entry name" value="SEC TRANSLOCON ACCESSORY COMPLEX SUBUNIT YAJC"/>
    <property type="match status" value="1"/>
</dbReference>
<feature type="compositionally biased region" description="Acidic residues" evidence="10">
    <location>
        <begin position="73"/>
        <end position="87"/>
    </location>
</feature>
<dbReference type="AlphaFoldDB" id="K5BFK8"/>
<dbReference type="SMART" id="SM01323">
    <property type="entry name" value="YajC"/>
    <property type="match status" value="1"/>
</dbReference>
<evidence type="ECO:0000256" key="6">
    <source>
        <dbReference type="ARBA" id="ARBA00022927"/>
    </source>
</evidence>
<name>K5BFK8_MYCHD</name>
<accession>K5BFK8</accession>
<evidence type="ECO:0000256" key="10">
    <source>
        <dbReference type="SAM" id="MobiDB-lite"/>
    </source>
</evidence>
<keyword evidence="12" id="KW-1185">Reference proteome</keyword>
<dbReference type="EMBL" id="AMRA01000051">
    <property type="protein sequence ID" value="EKF23997.1"/>
    <property type="molecule type" value="Genomic_DNA"/>
</dbReference>
<dbReference type="GO" id="GO:0005886">
    <property type="term" value="C:plasma membrane"/>
    <property type="evidence" value="ECO:0007669"/>
    <property type="project" value="UniProtKB-SubCell"/>
</dbReference>
<dbReference type="Pfam" id="PF02699">
    <property type="entry name" value="YajC"/>
    <property type="match status" value="1"/>
</dbReference>